<feature type="compositionally biased region" description="Polar residues" evidence="1">
    <location>
        <begin position="28"/>
        <end position="45"/>
    </location>
</feature>
<reference evidence="3 4" key="1">
    <citation type="submission" date="2017-06" db="EMBL/GenBank/DDBJ databases">
        <title>Investigating the central metabolism of Clostridium thermosuccinogenes.</title>
        <authorList>
            <person name="Koendjbiharie J.G."/>
            <person name="van Kranenburg R."/>
        </authorList>
    </citation>
    <scope>NUCLEOTIDE SEQUENCE [LARGE SCALE GENOMIC DNA]</scope>
    <source>
        <strain evidence="3 4">DSM 5806</strain>
    </source>
</reference>
<sequence length="492" mass="53754">MKKVLSILLVLALGLSLFAGCAKKESNSSDTGSSTTQSNQTADQTQKTEETPKADETSEVGGEIRMLTSVTGGKDDEEMKLFAEALGKATGMKVTMEKPASDYTNVVMQKLQGGEKYDLIYVNMQQYLNLVEQGALLDLTDFIKSSKIFSDPASINPQELKDIEVDGKIYAGFNKKEIHRVVGMNKIHLQSAQIDYKQIDPTLDGYYDVFKKLKAAINTPNYYPFNAVVSEVYDLQPWFASLGLKSGVVIDSDGKKYVPFSTDAAAPVWEWFAKLYKEGLIDPASAVDKTKDLRAKMGASSQLTSVTVDWAAWIGLHNANALAENIGPDKYEIVSLPGTKTPDGNYMLTKGSASLWVIPANAPNPEGAKKMLEFFASQEGGELLSVGIEGHDYTVENGKYVLTEIGKAHGNDHGAPVPIFEKFQHPIGFNPGFEEAMSYGKYASIELPISNEGDYKEIVGKWGVQIMKGEVSAAEGLASMREELISRKVTDK</sequence>
<dbReference type="InterPro" id="IPR050490">
    <property type="entry name" value="Bact_solute-bd_prot1"/>
</dbReference>
<dbReference type="Pfam" id="PF01547">
    <property type="entry name" value="SBP_bac_1"/>
    <property type="match status" value="1"/>
</dbReference>
<dbReference type="KEGG" id="cthd:CDO33_03185"/>
<name>A0A2K2EV31_9CLOT</name>
<accession>A0A2K2EV31</accession>
<dbReference type="PROSITE" id="PS51257">
    <property type="entry name" value="PROKAR_LIPOPROTEIN"/>
    <property type="match status" value="1"/>
</dbReference>
<dbReference type="InterPro" id="IPR006059">
    <property type="entry name" value="SBP"/>
</dbReference>
<keyword evidence="2" id="KW-0732">Signal</keyword>
<evidence type="ECO:0000256" key="2">
    <source>
        <dbReference type="SAM" id="SignalP"/>
    </source>
</evidence>
<dbReference type="RefSeq" id="WP_103081869.1">
    <property type="nucleotide sequence ID" value="NZ_CP021850.1"/>
</dbReference>
<dbReference type="AlphaFoldDB" id="A0A2K2EV31"/>
<dbReference type="Proteomes" id="UP000236151">
    <property type="component" value="Unassembled WGS sequence"/>
</dbReference>
<feature type="signal peptide" evidence="2">
    <location>
        <begin position="1"/>
        <end position="19"/>
    </location>
</feature>
<evidence type="ECO:0000313" key="4">
    <source>
        <dbReference type="Proteomes" id="UP000236151"/>
    </source>
</evidence>
<protein>
    <submittedName>
        <fullName evidence="3">ABC transporter substrate-binding protein</fullName>
    </submittedName>
</protein>
<gene>
    <name evidence="3" type="ORF">CDQ84_11390</name>
</gene>
<comment type="caution">
    <text evidence="3">The sequence shown here is derived from an EMBL/GenBank/DDBJ whole genome shotgun (WGS) entry which is preliminary data.</text>
</comment>
<dbReference type="OrthoDB" id="383937at2"/>
<organism evidence="3 4">
    <name type="scientific">Clostridium thermosuccinogenes</name>
    <dbReference type="NCBI Taxonomy" id="84032"/>
    <lineage>
        <taxon>Bacteria</taxon>
        <taxon>Bacillati</taxon>
        <taxon>Bacillota</taxon>
        <taxon>Clostridia</taxon>
        <taxon>Eubacteriales</taxon>
        <taxon>Clostridiaceae</taxon>
        <taxon>Clostridium</taxon>
    </lineage>
</organism>
<dbReference type="EMBL" id="NIOJ01000029">
    <property type="protein sequence ID" value="PNT98260.1"/>
    <property type="molecule type" value="Genomic_DNA"/>
</dbReference>
<evidence type="ECO:0000256" key="1">
    <source>
        <dbReference type="SAM" id="MobiDB-lite"/>
    </source>
</evidence>
<feature type="region of interest" description="Disordered" evidence="1">
    <location>
        <begin position="24"/>
        <end position="62"/>
    </location>
</feature>
<feature type="compositionally biased region" description="Basic and acidic residues" evidence="1">
    <location>
        <begin position="46"/>
        <end position="56"/>
    </location>
</feature>
<dbReference type="PANTHER" id="PTHR43649">
    <property type="entry name" value="ARABINOSE-BINDING PROTEIN-RELATED"/>
    <property type="match status" value="1"/>
</dbReference>
<evidence type="ECO:0000313" key="3">
    <source>
        <dbReference type="EMBL" id="PNT98260.1"/>
    </source>
</evidence>
<dbReference type="SUPFAM" id="SSF53850">
    <property type="entry name" value="Periplasmic binding protein-like II"/>
    <property type="match status" value="1"/>
</dbReference>
<dbReference type="Gene3D" id="3.40.190.10">
    <property type="entry name" value="Periplasmic binding protein-like II"/>
    <property type="match status" value="1"/>
</dbReference>
<keyword evidence="4" id="KW-1185">Reference proteome</keyword>
<dbReference type="PANTHER" id="PTHR43649:SF12">
    <property type="entry name" value="DIACETYLCHITOBIOSE BINDING PROTEIN DASA"/>
    <property type="match status" value="1"/>
</dbReference>
<feature type="chain" id="PRO_5038447086" evidence="2">
    <location>
        <begin position="20"/>
        <end position="492"/>
    </location>
</feature>
<proteinExistence type="predicted"/>